<dbReference type="InterPro" id="IPR002938">
    <property type="entry name" value="FAD-bd"/>
</dbReference>
<dbReference type="RefSeq" id="WP_076382368.1">
    <property type="nucleotide sequence ID" value="NZ_AP017422.1"/>
</dbReference>
<feature type="domain" description="FAD-binding" evidence="5">
    <location>
        <begin position="157"/>
        <end position="359"/>
    </location>
</feature>
<dbReference type="GO" id="GO:0071949">
    <property type="term" value="F:FAD binding"/>
    <property type="evidence" value="ECO:0007669"/>
    <property type="project" value="InterPro"/>
</dbReference>
<dbReference type="SUPFAM" id="SSF51905">
    <property type="entry name" value="FAD/NAD(P)-binding domain"/>
    <property type="match status" value="1"/>
</dbReference>
<evidence type="ECO:0000256" key="1">
    <source>
        <dbReference type="ARBA" id="ARBA00022630"/>
    </source>
</evidence>
<dbReference type="PANTHER" id="PTHR46972:SF1">
    <property type="entry name" value="FAD DEPENDENT OXIDOREDUCTASE DOMAIN-CONTAINING PROTEIN"/>
    <property type="match status" value="1"/>
</dbReference>
<gene>
    <name evidence="6" type="ORF">SAMN05421788_11381</name>
</gene>
<sequence>MNTINRLLVNKQVAIIGGGPAGLTLGRLLQRQGVQVKVYERDVNRYVRQQGSTLDLHYDTGLKAMEAAGLMEEFKKLYRPGADKSVIVDSQMQVLLSGEEENRTFGDPLFRPEIDRGPLRDMLIAALPEESIVWDARFVEMAPSGEGWNLQFENGISVYADLVIAADGANSKVRKYITTIPPVYSGVTDLEGYIENAAVNAPRLWQLVNGGSLFALGGGKTVKFITKGDGTLLFLIGWKAPENWLEQSGLDVTDKQAVAAWFAKEFADWSPEWSELFASDALTIAPRPWYHFPVNQHWPSLPNLTIIGDAAHRVPAYGGEGANQALADTVDLYESLCVEKHDTMQQAIAGYEAKMLQRMAVITEEILETTTGMHSDDNLQYLLALFAGVK</sequence>
<evidence type="ECO:0000313" key="6">
    <source>
        <dbReference type="EMBL" id="SIT33721.1"/>
    </source>
</evidence>
<evidence type="ECO:0000256" key="4">
    <source>
        <dbReference type="ARBA" id="ARBA00023033"/>
    </source>
</evidence>
<accession>A0A1N7RF00</accession>
<dbReference type="STRING" id="477680.SAMN05421788_11381"/>
<dbReference type="Proteomes" id="UP000186917">
    <property type="component" value="Unassembled WGS sequence"/>
</dbReference>
<evidence type="ECO:0000313" key="7">
    <source>
        <dbReference type="Proteomes" id="UP000186917"/>
    </source>
</evidence>
<keyword evidence="1" id="KW-0285">Flavoprotein</keyword>
<keyword evidence="3" id="KW-0560">Oxidoreductase</keyword>
<dbReference type="GO" id="GO:0004497">
    <property type="term" value="F:monooxygenase activity"/>
    <property type="evidence" value="ECO:0007669"/>
    <property type="project" value="UniProtKB-KW"/>
</dbReference>
<protein>
    <submittedName>
        <fullName evidence="6">2-polyprenyl-6-methoxyphenol hydroxylase</fullName>
    </submittedName>
</protein>
<evidence type="ECO:0000256" key="2">
    <source>
        <dbReference type="ARBA" id="ARBA00022827"/>
    </source>
</evidence>
<organism evidence="6 7">
    <name type="scientific">Filimonas lacunae</name>
    <dbReference type="NCBI Taxonomy" id="477680"/>
    <lineage>
        <taxon>Bacteria</taxon>
        <taxon>Pseudomonadati</taxon>
        <taxon>Bacteroidota</taxon>
        <taxon>Chitinophagia</taxon>
        <taxon>Chitinophagales</taxon>
        <taxon>Chitinophagaceae</taxon>
        <taxon>Filimonas</taxon>
    </lineage>
</organism>
<keyword evidence="2" id="KW-0274">FAD</keyword>
<reference evidence="7" key="1">
    <citation type="submission" date="2017-01" db="EMBL/GenBank/DDBJ databases">
        <authorList>
            <person name="Varghese N."/>
            <person name="Submissions S."/>
        </authorList>
    </citation>
    <scope>NUCLEOTIDE SEQUENCE [LARGE SCALE GENOMIC DNA]</scope>
    <source>
        <strain evidence="7">DSM 21054</strain>
    </source>
</reference>
<dbReference type="InterPro" id="IPR036188">
    <property type="entry name" value="FAD/NAD-bd_sf"/>
</dbReference>
<dbReference type="Gene3D" id="3.50.50.60">
    <property type="entry name" value="FAD/NAD(P)-binding domain"/>
    <property type="match status" value="1"/>
</dbReference>
<dbReference type="Pfam" id="PF01494">
    <property type="entry name" value="FAD_binding_3"/>
    <property type="match status" value="2"/>
</dbReference>
<dbReference type="PRINTS" id="PR00420">
    <property type="entry name" value="RNGMNOXGNASE"/>
</dbReference>
<proteinExistence type="predicted"/>
<dbReference type="AlphaFoldDB" id="A0A1N7RF00"/>
<evidence type="ECO:0000256" key="3">
    <source>
        <dbReference type="ARBA" id="ARBA00023002"/>
    </source>
</evidence>
<keyword evidence="4" id="KW-0503">Monooxygenase</keyword>
<name>A0A1N7RF00_9BACT</name>
<keyword evidence="7" id="KW-1185">Reference proteome</keyword>
<dbReference type="PANTHER" id="PTHR46972">
    <property type="entry name" value="MONOOXYGENASE ASQM-RELATED"/>
    <property type="match status" value="1"/>
</dbReference>
<dbReference type="EMBL" id="FTOR01000013">
    <property type="protein sequence ID" value="SIT33721.1"/>
    <property type="molecule type" value="Genomic_DNA"/>
</dbReference>
<dbReference type="OrthoDB" id="9782160at2"/>
<evidence type="ECO:0000259" key="5">
    <source>
        <dbReference type="Pfam" id="PF01494"/>
    </source>
</evidence>
<feature type="domain" description="FAD-binding" evidence="5">
    <location>
        <begin position="12"/>
        <end position="78"/>
    </location>
</feature>